<evidence type="ECO:0000313" key="4">
    <source>
        <dbReference type="Proteomes" id="UP001595530"/>
    </source>
</evidence>
<feature type="compositionally biased region" description="Polar residues" evidence="1">
    <location>
        <begin position="44"/>
        <end position="62"/>
    </location>
</feature>
<feature type="signal peptide" evidence="2">
    <location>
        <begin position="1"/>
        <end position="22"/>
    </location>
</feature>
<keyword evidence="2" id="KW-0732">Signal</keyword>
<accession>A0ABV7F5W7</accession>
<feature type="chain" id="PRO_5047263464" description="Adenylate cyclase" evidence="2">
    <location>
        <begin position="23"/>
        <end position="117"/>
    </location>
</feature>
<feature type="compositionally biased region" description="Polar residues" evidence="1">
    <location>
        <begin position="81"/>
        <end position="92"/>
    </location>
</feature>
<organism evidence="3 4">
    <name type="scientific">Undibacterium arcticum</name>
    <dbReference type="NCBI Taxonomy" id="1762892"/>
    <lineage>
        <taxon>Bacteria</taxon>
        <taxon>Pseudomonadati</taxon>
        <taxon>Pseudomonadota</taxon>
        <taxon>Betaproteobacteria</taxon>
        <taxon>Burkholderiales</taxon>
        <taxon>Oxalobacteraceae</taxon>
        <taxon>Undibacterium</taxon>
    </lineage>
</organism>
<evidence type="ECO:0008006" key="5">
    <source>
        <dbReference type="Google" id="ProtNLM"/>
    </source>
</evidence>
<gene>
    <name evidence="3" type="ORF">ACFOFO_17140</name>
</gene>
<proteinExistence type="predicted"/>
<feature type="compositionally biased region" description="Low complexity" evidence="1">
    <location>
        <begin position="64"/>
        <end position="78"/>
    </location>
</feature>
<evidence type="ECO:0000313" key="3">
    <source>
        <dbReference type="EMBL" id="MFC3109671.1"/>
    </source>
</evidence>
<keyword evidence="4" id="KW-1185">Reference proteome</keyword>
<name>A0ABV7F5W7_9BURK</name>
<dbReference type="RefSeq" id="WP_390325557.1">
    <property type="nucleotide sequence ID" value="NZ_JBHRTP010000054.1"/>
</dbReference>
<dbReference type="EMBL" id="JBHRTP010000054">
    <property type="protein sequence ID" value="MFC3109671.1"/>
    <property type="molecule type" value="Genomic_DNA"/>
</dbReference>
<dbReference type="Proteomes" id="UP001595530">
    <property type="component" value="Unassembled WGS sequence"/>
</dbReference>
<sequence length="117" mass="11702">MKSLVTCTSIGSLLLVGSTALAATGTPDRPMHARQTSVVTTHVAQPTVHGPSTTGQPNQSCGSAAAPNTPGNTATAPGSAFNPSGTAGTVYAGQQPQNSVNIASVSQYDVACAHQRR</sequence>
<reference evidence="4" key="1">
    <citation type="journal article" date="2019" name="Int. J. Syst. Evol. Microbiol.">
        <title>The Global Catalogue of Microorganisms (GCM) 10K type strain sequencing project: providing services to taxonomists for standard genome sequencing and annotation.</title>
        <authorList>
            <consortium name="The Broad Institute Genomics Platform"/>
            <consortium name="The Broad Institute Genome Sequencing Center for Infectious Disease"/>
            <person name="Wu L."/>
            <person name="Ma J."/>
        </authorList>
    </citation>
    <scope>NUCLEOTIDE SEQUENCE [LARGE SCALE GENOMIC DNA]</scope>
    <source>
        <strain evidence="4">KCTC 42986</strain>
    </source>
</reference>
<feature type="region of interest" description="Disordered" evidence="1">
    <location>
        <begin position="44"/>
        <end position="92"/>
    </location>
</feature>
<comment type="caution">
    <text evidence="3">The sequence shown here is derived from an EMBL/GenBank/DDBJ whole genome shotgun (WGS) entry which is preliminary data.</text>
</comment>
<evidence type="ECO:0000256" key="1">
    <source>
        <dbReference type="SAM" id="MobiDB-lite"/>
    </source>
</evidence>
<protein>
    <recommendedName>
        <fullName evidence="5">Adenylate cyclase</fullName>
    </recommendedName>
</protein>
<evidence type="ECO:0000256" key="2">
    <source>
        <dbReference type="SAM" id="SignalP"/>
    </source>
</evidence>